<evidence type="ECO:0000256" key="4">
    <source>
        <dbReference type="PROSITE-ProRule" id="PRU00433"/>
    </source>
</evidence>
<dbReference type="InterPro" id="IPR051459">
    <property type="entry name" value="Cytochrome_c-type_DH"/>
</dbReference>
<keyword evidence="1 4" id="KW-0349">Heme</keyword>
<dbReference type="PANTHER" id="PTHR35008:SF9">
    <property type="entry name" value="CYTOCHROME C DOMAIN-CONTAINING PROTEIN"/>
    <property type="match status" value="1"/>
</dbReference>
<dbReference type="AlphaFoldDB" id="A0A846MRB8"/>
<keyword evidence="2 4" id="KW-0479">Metal-binding</keyword>
<dbReference type="Proteomes" id="UP000537126">
    <property type="component" value="Unassembled WGS sequence"/>
</dbReference>
<dbReference type="EMBL" id="JAASRN010000002">
    <property type="protein sequence ID" value="NIK73912.1"/>
    <property type="molecule type" value="Genomic_DNA"/>
</dbReference>
<name>A0A846MRB8_9BACT</name>
<evidence type="ECO:0000256" key="5">
    <source>
        <dbReference type="SAM" id="Phobius"/>
    </source>
</evidence>
<dbReference type="GO" id="GO:0046872">
    <property type="term" value="F:metal ion binding"/>
    <property type="evidence" value="ECO:0007669"/>
    <property type="project" value="UniProtKB-KW"/>
</dbReference>
<dbReference type="GO" id="GO:0009055">
    <property type="term" value="F:electron transfer activity"/>
    <property type="evidence" value="ECO:0007669"/>
    <property type="project" value="InterPro"/>
</dbReference>
<dbReference type="EC" id="1.8.2.2" evidence="7"/>
<dbReference type="InterPro" id="IPR009056">
    <property type="entry name" value="Cyt_c-like_dom"/>
</dbReference>
<sequence>MKTSEFVAKILQIILLLLFAFGLTTLILIGLNVWLLQENEQLQQQVARVAPVASPTVSKPQETAPANKPNFFKKPTLEELGNSPYDSLVRYGYALIHETYKYLGPDAPNPKLRYAGNRLACQNCHLEAGTKYYAIPYVGVPGLFPQYRGRENKVGTLEERINGCMERSMNGRSLPVDSREMRAMVAYMHWVSRGVPIGEKLKGNGLPDITLPARAADTLRGKAIYESKCASCHGKNGEGVRNQAGGYQYPPLWGPDSYNDGAGMHRLITAAKFIKANMPFGATADSPMLTDEEAYDVAAFINAYHNKRPRMAGKEKDYPGSLNRKPVSAPYGPYADSFPPIQHKYGPFQPIIEFYGGKNVQ</sequence>
<dbReference type="PROSITE" id="PS51007">
    <property type="entry name" value="CYTC"/>
    <property type="match status" value="1"/>
</dbReference>
<organism evidence="7 8">
    <name type="scientific">Thermonema lapsum</name>
    <dbReference type="NCBI Taxonomy" id="28195"/>
    <lineage>
        <taxon>Bacteria</taxon>
        <taxon>Pseudomonadati</taxon>
        <taxon>Bacteroidota</taxon>
        <taxon>Cytophagia</taxon>
        <taxon>Cytophagales</taxon>
        <taxon>Thermonemataceae</taxon>
        <taxon>Thermonema</taxon>
    </lineage>
</organism>
<protein>
    <submittedName>
        <fullName evidence="7">Thiosulfate dehydrogenase</fullName>
        <ecNumber evidence="7">1.8.2.2</ecNumber>
    </submittedName>
</protein>
<evidence type="ECO:0000256" key="3">
    <source>
        <dbReference type="ARBA" id="ARBA00023004"/>
    </source>
</evidence>
<keyword evidence="5" id="KW-1133">Transmembrane helix</keyword>
<dbReference type="Pfam" id="PF00034">
    <property type="entry name" value="Cytochrom_C"/>
    <property type="match status" value="1"/>
</dbReference>
<dbReference type="RefSeq" id="WP_166919166.1">
    <property type="nucleotide sequence ID" value="NZ_JAASRN010000002.1"/>
</dbReference>
<evidence type="ECO:0000259" key="6">
    <source>
        <dbReference type="PROSITE" id="PS51007"/>
    </source>
</evidence>
<dbReference type="InterPro" id="IPR036909">
    <property type="entry name" value="Cyt_c-like_dom_sf"/>
</dbReference>
<gene>
    <name evidence="7" type="ORF">FHS56_001425</name>
</gene>
<comment type="caution">
    <text evidence="7">The sequence shown here is derived from an EMBL/GenBank/DDBJ whole genome shotgun (WGS) entry which is preliminary data.</text>
</comment>
<keyword evidence="7" id="KW-0560">Oxidoreductase</keyword>
<dbReference type="GO" id="GO:0050338">
    <property type="term" value="F:thiosulfate dehydrogenase activity"/>
    <property type="evidence" value="ECO:0007669"/>
    <property type="project" value="UniProtKB-EC"/>
</dbReference>
<reference evidence="7 8" key="1">
    <citation type="submission" date="2020-03" db="EMBL/GenBank/DDBJ databases">
        <title>Genomic Encyclopedia of Type Strains, Phase IV (KMG-IV): sequencing the most valuable type-strain genomes for metagenomic binning, comparative biology and taxonomic classification.</title>
        <authorList>
            <person name="Goeker M."/>
        </authorList>
    </citation>
    <scope>NUCLEOTIDE SEQUENCE [LARGE SCALE GENOMIC DNA]</scope>
    <source>
        <strain evidence="7 8">DSM 5718</strain>
    </source>
</reference>
<dbReference type="Pfam" id="PF21342">
    <property type="entry name" value="SoxA-TsdA_cyt-c"/>
    <property type="match status" value="1"/>
</dbReference>
<accession>A0A846MRB8</accession>
<keyword evidence="8" id="KW-1185">Reference proteome</keyword>
<evidence type="ECO:0000313" key="7">
    <source>
        <dbReference type="EMBL" id="NIK73912.1"/>
    </source>
</evidence>
<dbReference type="PANTHER" id="PTHR35008">
    <property type="entry name" value="BLL4482 PROTEIN-RELATED"/>
    <property type="match status" value="1"/>
</dbReference>
<proteinExistence type="predicted"/>
<keyword evidence="3 4" id="KW-0408">Iron</keyword>
<feature type="domain" description="Cytochrome c" evidence="6">
    <location>
        <begin position="216"/>
        <end position="305"/>
    </location>
</feature>
<keyword evidence="5" id="KW-0812">Transmembrane</keyword>
<dbReference type="GO" id="GO:0020037">
    <property type="term" value="F:heme binding"/>
    <property type="evidence" value="ECO:0007669"/>
    <property type="project" value="InterPro"/>
</dbReference>
<evidence type="ECO:0000256" key="2">
    <source>
        <dbReference type="ARBA" id="ARBA00022723"/>
    </source>
</evidence>
<dbReference type="Gene3D" id="1.10.760.10">
    <property type="entry name" value="Cytochrome c-like domain"/>
    <property type="match status" value="2"/>
</dbReference>
<evidence type="ECO:0000313" key="8">
    <source>
        <dbReference type="Proteomes" id="UP000537126"/>
    </source>
</evidence>
<evidence type="ECO:0000256" key="1">
    <source>
        <dbReference type="ARBA" id="ARBA00022617"/>
    </source>
</evidence>
<keyword evidence="5" id="KW-0472">Membrane</keyword>
<feature type="transmembrane region" description="Helical" evidence="5">
    <location>
        <begin position="12"/>
        <end position="35"/>
    </location>
</feature>
<dbReference type="SUPFAM" id="SSF46626">
    <property type="entry name" value="Cytochrome c"/>
    <property type="match status" value="2"/>
</dbReference>